<accession>A0A6N7EWJ8</accession>
<evidence type="ECO:0000313" key="1">
    <source>
        <dbReference type="EMBL" id="MPV86892.1"/>
    </source>
</evidence>
<keyword evidence="1" id="KW-0238">DNA-binding</keyword>
<gene>
    <name evidence="1" type="ORF">GCU85_09160</name>
</gene>
<reference evidence="1 2" key="1">
    <citation type="submission" date="2019-10" db="EMBL/GenBank/DDBJ databases">
        <title>Cardiobacteriales fam. a chemoheterotrophic member of the order Cardiobacteriales, and proposal of Cardiobacteriales fam. nov.</title>
        <authorList>
            <person name="Wang C."/>
        </authorList>
    </citation>
    <scope>NUCLEOTIDE SEQUENCE [LARGE SCALE GENOMIC DNA]</scope>
    <source>
        <strain evidence="1 2">ML27</strain>
    </source>
</reference>
<dbReference type="Proteomes" id="UP000471298">
    <property type="component" value="Unassembled WGS sequence"/>
</dbReference>
<comment type="caution">
    <text evidence="1">The sequence shown here is derived from an EMBL/GenBank/DDBJ whole genome shotgun (WGS) entry which is preliminary data.</text>
</comment>
<dbReference type="GO" id="GO:0003677">
    <property type="term" value="F:DNA binding"/>
    <property type="evidence" value="ECO:0007669"/>
    <property type="project" value="UniProtKB-KW"/>
</dbReference>
<dbReference type="EMBL" id="WHNW01000013">
    <property type="protein sequence ID" value="MPV86892.1"/>
    <property type="molecule type" value="Genomic_DNA"/>
</dbReference>
<keyword evidence="2" id="KW-1185">Reference proteome</keyword>
<sequence length="100" mass="10708">MKRIDLATTLRRRLTDANTRHAIMAALGWDGSNVSRFLAGQAGIPLDKLDAAIQSVGYVPVERQYLSAMQTFCVVGSQCECALAGQGACGIDVQPQKNTP</sequence>
<organism evidence="1 2">
    <name type="scientific">Ostreibacterium oceani</name>
    <dbReference type="NCBI Taxonomy" id="2654998"/>
    <lineage>
        <taxon>Bacteria</taxon>
        <taxon>Pseudomonadati</taxon>
        <taxon>Pseudomonadota</taxon>
        <taxon>Gammaproteobacteria</taxon>
        <taxon>Cardiobacteriales</taxon>
        <taxon>Ostreibacteriaceae</taxon>
        <taxon>Ostreibacterium</taxon>
    </lineage>
</organism>
<name>A0A6N7EWJ8_9GAMM</name>
<protein>
    <submittedName>
        <fullName evidence="1">DNA-binding protein</fullName>
    </submittedName>
</protein>
<evidence type="ECO:0000313" key="2">
    <source>
        <dbReference type="Proteomes" id="UP000471298"/>
    </source>
</evidence>
<proteinExistence type="predicted"/>
<dbReference type="AlphaFoldDB" id="A0A6N7EWJ8"/>
<dbReference type="InParanoid" id="A0A6N7EWJ8"/>